<dbReference type="Proteomes" id="UP001595925">
    <property type="component" value="Unassembled WGS sequence"/>
</dbReference>
<proteinExistence type="predicted"/>
<reference evidence="1 2" key="1">
    <citation type="journal article" date="2019" name="Int. J. Syst. Evol. Microbiol.">
        <title>The Global Catalogue of Microorganisms (GCM) 10K type strain sequencing project: providing services to taxonomists for standard genome sequencing and annotation.</title>
        <authorList>
            <consortium name="The Broad Institute Genomics Platform"/>
            <consortium name="The Broad Institute Genome Sequencing Center for Infectious Disease"/>
            <person name="Wu L."/>
            <person name="Ma J."/>
        </authorList>
    </citation>
    <scope>NUCLEOTIDE SEQUENCE [LARGE SCALE GENOMIC DNA]</scope>
    <source>
        <strain evidence="1 2">CGMCC 1.15824</strain>
    </source>
</reference>
<comment type="caution">
    <text evidence="1">The sequence shown here is derived from an EMBL/GenBank/DDBJ whole genome shotgun (WGS) entry which is preliminary data.</text>
</comment>
<sequence length="69" mass="7963">MVDRLEDEYGVDVTFVCFDPEPADSWEVRVDGAPVLEVGHRRHRAGYSIFETTAETFESTIRNWLEEGE</sequence>
<dbReference type="RefSeq" id="WP_224829094.1">
    <property type="nucleotide sequence ID" value="NZ_JAIVEF010000015.1"/>
</dbReference>
<keyword evidence="2" id="KW-1185">Reference proteome</keyword>
<dbReference type="AlphaFoldDB" id="A0ABD5QCR8"/>
<organism evidence="1 2">
    <name type="scientific">Saliphagus infecundisoli</name>
    <dbReference type="NCBI Taxonomy" id="1849069"/>
    <lineage>
        <taxon>Archaea</taxon>
        <taxon>Methanobacteriati</taxon>
        <taxon>Methanobacteriota</taxon>
        <taxon>Stenosarchaea group</taxon>
        <taxon>Halobacteria</taxon>
        <taxon>Halobacteriales</taxon>
        <taxon>Natrialbaceae</taxon>
        <taxon>Saliphagus</taxon>
    </lineage>
</organism>
<name>A0ABD5QCR8_9EURY</name>
<accession>A0ABD5QCR8</accession>
<evidence type="ECO:0000313" key="1">
    <source>
        <dbReference type="EMBL" id="MFC4986934.1"/>
    </source>
</evidence>
<gene>
    <name evidence="1" type="ORF">ACFPFO_03935</name>
</gene>
<protein>
    <submittedName>
        <fullName evidence="1">Uncharacterized protein</fullName>
    </submittedName>
</protein>
<dbReference type="EMBL" id="JBHSJG010000012">
    <property type="protein sequence ID" value="MFC4986934.1"/>
    <property type="molecule type" value="Genomic_DNA"/>
</dbReference>
<evidence type="ECO:0000313" key="2">
    <source>
        <dbReference type="Proteomes" id="UP001595925"/>
    </source>
</evidence>